<sequence>MQAIATTQSDLIRGSSMSAQIRHAIASAVPSTITGIKLSVPELFAQPEFISWLNNSQAMTWHSRQGPVSEGDIADVAIFVDPSMTGEGSDSDMPGWGHVVDMLRVAIGEGPFSGNHFIVVLSNS</sequence>
<dbReference type="AlphaFoldDB" id="A4V730"/>
<reference evidence="1 2" key="1">
    <citation type="journal article" date="2007" name="ISME J.">
        <title>Sequence-based analysis of pQBR103; a representative of a unique, transfer-proficient mega plasmid resident in the microbial community of sugar beet.</title>
        <authorList>
            <person name="Tett A."/>
            <person name="Spiers A.J."/>
            <person name="Crossman L.C."/>
            <person name="Ager D."/>
            <person name="Ciric L."/>
            <person name="Dow J.M."/>
            <person name="Fry J.C."/>
            <person name="Harris D."/>
            <person name="Lilley A."/>
            <person name="Oliver A."/>
            <person name="Parkhill J."/>
            <person name="Quail M.A."/>
            <person name="Rainey P.B."/>
            <person name="Saunders N.J."/>
            <person name="Seeger K."/>
            <person name="Snyder L.A.S."/>
            <person name="Squares R."/>
            <person name="Thomas C.M."/>
            <person name="Turner S.L."/>
            <person name="Zhang X.-X."/>
            <person name="Field D."/>
            <person name="Bailey M.J."/>
        </authorList>
    </citation>
    <scope>NUCLEOTIDE SEQUENCE [LARGE SCALE GENOMIC DNA]</scope>
    <source>
        <strain evidence="1 2">SBW25</strain>
    </source>
</reference>
<gene>
    <name evidence="1" type="ordered locus">pQBR0309</name>
</gene>
<keyword evidence="1" id="KW-0614">Plasmid</keyword>
<dbReference type="EMBL" id="AM235768">
    <property type="protein sequence ID" value="CAM96341.1"/>
    <property type="molecule type" value="Genomic_DNA"/>
</dbReference>
<evidence type="ECO:0000313" key="2">
    <source>
        <dbReference type="Proteomes" id="UP000002332"/>
    </source>
</evidence>
<evidence type="ECO:0000313" key="1">
    <source>
        <dbReference type="EMBL" id="CAM96341.1"/>
    </source>
</evidence>
<dbReference type="Proteomes" id="UP000002332">
    <property type="component" value="Plasmid pQBR103"/>
</dbReference>
<organism evidence="1 2">
    <name type="scientific">Pseudomonas fluorescens (strain SBW25)</name>
    <dbReference type="NCBI Taxonomy" id="216595"/>
    <lineage>
        <taxon>Bacteria</taxon>
        <taxon>Pseudomonadati</taxon>
        <taxon>Pseudomonadota</taxon>
        <taxon>Gammaproteobacteria</taxon>
        <taxon>Pseudomonadales</taxon>
        <taxon>Pseudomonadaceae</taxon>
        <taxon>Pseudomonas</taxon>
    </lineage>
</organism>
<accession>A4V730</accession>
<name>A4V730_PSEFS</name>
<geneLocation type="plasmid" evidence="1 2">
    <name>pQBR103</name>
</geneLocation>
<protein>
    <submittedName>
        <fullName evidence="1">Uncharacterized protein</fullName>
    </submittedName>
</protein>
<proteinExistence type="predicted"/>